<evidence type="ECO:0000313" key="2">
    <source>
        <dbReference type="Proteomes" id="UP000676996"/>
    </source>
</evidence>
<keyword evidence="2" id="KW-1185">Reference proteome</keyword>
<proteinExistence type="predicted"/>
<sequence length="240" mass="25638">MVEKAPLIVDGTIRSQVEIKGQEAAGVAPGDARLYVQLDVLGLIRGQGALAPRVGYVVDVPRDSRGRAPKLKNLRVLVFARPVAGRPAQLQLVGRNAQLPWSPALDAMTRNIAKQLLSGDAPPTITGVGNAFYVPGTLPGEGETQIFLETDSGAPVSLSILSRPHQTKRWAVALGDIVGDAAKPPERNTLLWYRLACGLPARLPDSSVADQDPQNAEAARQDYQFVLQSLGTCDAPQDRP</sequence>
<gene>
    <name evidence="1" type="ORF">J7S20_02260</name>
</gene>
<name>A0A8T4IEA9_9SPHN</name>
<accession>A0A8T4IEA9</accession>
<evidence type="ECO:0000313" key="1">
    <source>
        <dbReference type="EMBL" id="MBR0551325.1"/>
    </source>
</evidence>
<reference evidence="1" key="1">
    <citation type="submission" date="2021-04" db="EMBL/GenBank/DDBJ databases">
        <title>Ouciella asimina sp. nov., isolated from the surface seawater in the hydrothermal field of Okinawa Trough.</title>
        <authorList>
            <person name="Shuang W."/>
        </authorList>
    </citation>
    <scope>NUCLEOTIDE SEQUENCE</scope>
    <source>
        <strain evidence="1">LXI357</strain>
    </source>
</reference>
<comment type="caution">
    <text evidence="1">The sequence shown here is derived from an EMBL/GenBank/DDBJ whole genome shotgun (WGS) entry which is preliminary data.</text>
</comment>
<dbReference type="Proteomes" id="UP000676996">
    <property type="component" value="Unassembled WGS sequence"/>
</dbReference>
<dbReference type="EMBL" id="JAGRQC010000001">
    <property type="protein sequence ID" value="MBR0551325.1"/>
    <property type="molecule type" value="Genomic_DNA"/>
</dbReference>
<protein>
    <submittedName>
        <fullName evidence="1">Uncharacterized protein</fullName>
    </submittedName>
</protein>
<organism evidence="1 2">
    <name type="scientific">Stakelama marina</name>
    <dbReference type="NCBI Taxonomy" id="2826939"/>
    <lineage>
        <taxon>Bacteria</taxon>
        <taxon>Pseudomonadati</taxon>
        <taxon>Pseudomonadota</taxon>
        <taxon>Alphaproteobacteria</taxon>
        <taxon>Sphingomonadales</taxon>
        <taxon>Sphingomonadaceae</taxon>
        <taxon>Stakelama</taxon>
    </lineage>
</organism>
<dbReference type="AlphaFoldDB" id="A0A8T4IEA9"/>